<dbReference type="Pfam" id="PF07963">
    <property type="entry name" value="N_methyl"/>
    <property type="match status" value="1"/>
</dbReference>
<dbReference type="RefSeq" id="WP_084553577.1">
    <property type="nucleotide sequence ID" value="NZ_FRFE01000004.1"/>
</dbReference>
<protein>
    <submittedName>
        <fullName evidence="2">Prepilin-type N-terminal cleavage/methylation domain-containing protein</fullName>
    </submittedName>
</protein>
<organism evidence="2 3">
    <name type="scientific">Desulfopila aestuarii DSM 18488</name>
    <dbReference type="NCBI Taxonomy" id="1121416"/>
    <lineage>
        <taxon>Bacteria</taxon>
        <taxon>Pseudomonadati</taxon>
        <taxon>Thermodesulfobacteriota</taxon>
        <taxon>Desulfobulbia</taxon>
        <taxon>Desulfobulbales</taxon>
        <taxon>Desulfocapsaceae</taxon>
        <taxon>Desulfopila</taxon>
    </lineage>
</organism>
<dbReference type="AlphaFoldDB" id="A0A1M7Y1Q0"/>
<dbReference type="EMBL" id="FRFE01000004">
    <property type="protein sequence ID" value="SHO45717.1"/>
    <property type="molecule type" value="Genomic_DNA"/>
</dbReference>
<proteinExistence type="predicted"/>
<evidence type="ECO:0000313" key="2">
    <source>
        <dbReference type="EMBL" id="SHO45717.1"/>
    </source>
</evidence>
<name>A0A1M7Y1Q0_9BACT</name>
<evidence type="ECO:0000313" key="3">
    <source>
        <dbReference type="Proteomes" id="UP000184603"/>
    </source>
</evidence>
<dbReference type="Gene3D" id="3.30.700.10">
    <property type="entry name" value="Glycoprotein, Type 4 Pilin"/>
    <property type="match status" value="1"/>
</dbReference>
<gene>
    <name evidence="2" type="ORF">SAMN02745220_01184</name>
</gene>
<dbReference type="SUPFAM" id="SSF54523">
    <property type="entry name" value="Pili subunits"/>
    <property type="match status" value="1"/>
</dbReference>
<keyword evidence="1" id="KW-0472">Membrane</keyword>
<evidence type="ECO:0000256" key="1">
    <source>
        <dbReference type="SAM" id="Phobius"/>
    </source>
</evidence>
<keyword evidence="3" id="KW-1185">Reference proteome</keyword>
<dbReference type="Proteomes" id="UP000184603">
    <property type="component" value="Unassembled WGS sequence"/>
</dbReference>
<sequence length="156" mass="16279">MDRKVTNKAGFTLVELIIVVAFIGIISGIAVSKFSDINEAANITDDMEKTSSFLKSKRLSAFTEKIEINININSSGDTLTAINDPTGAATPSGSLSLKNPVGPVSSTFAINSRGLFSTTGNIHLATVNSAAASSCVAINNTRIRIGTWNGANCNAK</sequence>
<feature type="transmembrane region" description="Helical" evidence="1">
    <location>
        <begin position="12"/>
        <end position="31"/>
    </location>
</feature>
<dbReference type="STRING" id="1121416.SAMN02745220_01184"/>
<keyword evidence="1" id="KW-0812">Transmembrane</keyword>
<reference evidence="2 3" key="1">
    <citation type="submission" date="2016-12" db="EMBL/GenBank/DDBJ databases">
        <authorList>
            <person name="Song W.-J."/>
            <person name="Kurnit D.M."/>
        </authorList>
    </citation>
    <scope>NUCLEOTIDE SEQUENCE [LARGE SCALE GENOMIC DNA]</scope>
    <source>
        <strain evidence="2 3">DSM 18488</strain>
    </source>
</reference>
<keyword evidence="1" id="KW-1133">Transmembrane helix</keyword>
<accession>A0A1M7Y1Q0</accession>
<dbReference type="InterPro" id="IPR045584">
    <property type="entry name" value="Pilin-like"/>
</dbReference>
<dbReference type="NCBIfam" id="TIGR02532">
    <property type="entry name" value="IV_pilin_GFxxxE"/>
    <property type="match status" value="1"/>
</dbReference>
<dbReference type="InterPro" id="IPR012902">
    <property type="entry name" value="N_methyl_site"/>
</dbReference>
<dbReference type="PROSITE" id="PS00409">
    <property type="entry name" value="PROKAR_NTER_METHYL"/>
    <property type="match status" value="1"/>
</dbReference>
<dbReference type="OrthoDB" id="5296638at2"/>